<gene>
    <name evidence="2" type="ORF">J057_06321</name>
</gene>
<evidence type="ECO:0000313" key="3">
    <source>
        <dbReference type="Proteomes" id="UP000013165"/>
    </source>
</evidence>
<proteinExistence type="predicted"/>
<reference evidence="2 3" key="1">
    <citation type="journal article" date="2013" name="Genome Announc.">
        <title>Genome Sequence of the Polycyclic Aromatic Hydrocarbon-Degrading Bacterium Strain Marinobacter nanhaiticus D15-8WT.</title>
        <authorList>
            <person name="Cui Z."/>
            <person name="Gao W."/>
            <person name="Li Q."/>
            <person name="Xu G."/>
            <person name="Zheng L."/>
        </authorList>
    </citation>
    <scope>NUCLEOTIDE SEQUENCE [LARGE SCALE GENOMIC DNA]</scope>
    <source>
        <strain evidence="2 3">D15-8W</strain>
    </source>
</reference>
<feature type="transmembrane region" description="Helical" evidence="1">
    <location>
        <begin position="38"/>
        <end position="65"/>
    </location>
</feature>
<dbReference type="AlphaFoldDB" id="N6X1H5"/>
<accession>N6X1H5</accession>
<dbReference type="HOGENOM" id="CLU_2700417_0_0_6"/>
<evidence type="ECO:0000313" key="2">
    <source>
        <dbReference type="EMBL" id="ENO14943.1"/>
    </source>
</evidence>
<keyword evidence="1" id="KW-0812">Transmembrane</keyword>
<keyword evidence="3" id="KW-1185">Reference proteome</keyword>
<comment type="caution">
    <text evidence="2">The sequence shown here is derived from an EMBL/GenBank/DDBJ whole genome shotgun (WGS) entry which is preliminary data.</text>
</comment>
<keyword evidence="1" id="KW-0472">Membrane</keyword>
<dbReference type="EMBL" id="APLQ01000011">
    <property type="protein sequence ID" value="ENO14943.1"/>
    <property type="molecule type" value="Genomic_DNA"/>
</dbReference>
<organism evidence="2 3">
    <name type="scientific">Marinobacter nanhaiticus D15-8W</name>
    <dbReference type="NCBI Taxonomy" id="626887"/>
    <lineage>
        <taxon>Bacteria</taxon>
        <taxon>Pseudomonadati</taxon>
        <taxon>Pseudomonadota</taxon>
        <taxon>Gammaproteobacteria</taxon>
        <taxon>Pseudomonadales</taxon>
        <taxon>Marinobacteraceae</taxon>
        <taxon>Marinobacter</taxon>
    </lineage>
</organism>
<dbReference type="Proteomes" id="UP000013165">
    <property type="component" value="Unassembled WGS sequence"/>
</dbReference>
<name>N6X1H5_9GAMM</name>
<protein>
    <submittedName>
        <fullName evidence="2">Uncharacterized protein</fullName>
    </submittedName>
</protein>
<dbReference type="STRING" id="626887.J057_06321"/>
<feature type="transmembrane region" description="Helical" evidence="1">
    <location>
        <begin position="7"/>
        <end position="26"/>
    </location>
</feature>
<evidence type="ECO:0000256" key="1">
    <source>
        <dbReference type="SAM" id="Phobius"/>
    </source>
</evidence>
<sequence>MQNFPNYLIRLFLVWLVVWPLVILGLMSLEALLPDLPFVLQTMVLTAVLVPTIAIVVSPLAGYLVSRITSGKR</sequence>
<keyword evidence="1" id="KW-1133">Transmembrane helix</keyword>